<sequence>MSNRQRRWLDYMSKFNFDITYVKGEYNKVADCLSRYYESDSPGEHHSVHEYVNADRRMDPDGDDLPIHRVEEINNRVVELRAAEVQELRRMNEENIPTLGKSAISAGIQDMPRDHTDKDFRQQVVAGYSEDKVFAEVKSNPKEYPTFTVRKDGTIW</sequence>
<gene>
    <name evidence="1" type="ORF">BDN72DRAFT_732909</name>
</gene>
<evidence type="ECO:0000313" key="1">
    <source>
        <dbReference type="EMBL" id="TFK59233.1"/>
    </source>
</evidence>
<accession>A0ACD3A0R9</accession>
<dbReference type="EMBL" id="ML209042">
    <property type="protein sequence ID" value="TFK59233.1"/>
    <property type="molecule type" value="Genomic_DNA"/>
</dbReference>
<feature type="non-terminal residue" evidence="1">
    <location>
        <position position="156"/>
    </location>
</feature>
<evidence type="ECO:0000313" key="2">
    <source>
        <dbReference type="Proteomes" id="UP000308600"/>
    </source>
</evidence>
<protein>
    <submittedName>
        <fullName evidence="1">Uncharacterized protein</fullName>
    </submittedName>
</protein>
<proteinExistence type="predicted"/>
<name>A0ACD3A0R9_9AGAR</name>
<organism evidence="1 2">
    <name type="scientific">Pluteus cervinus</name>
    <dbReference type="NCBI Taxonomy" id="181527"/>
    <lineage>
        <taxon>Eukaryota</taxon>
        <taxon>Fungi</taxon>
        <taxon>Dikarya</taxon>
        <taxon>Basidiomycota</taxon>
        <taxon>Agaricomycotina</taxon>
        <taxon>Agaricomycetes</taxon>
        <taxon>Agaricomycetidae</taxon>
        <taxon>Agaricales</taxon>
        <taxon>Pluteineae</taxon>
        <taxon>Pluteaceae</taxon>
        <taxon>Pluteus</taxon>
    </lineage>
</organism>
<dbReference type="Proteomes" id="UP000308600">
    <property type="component" value="Unassembled WGS sequence"/>
</dbReference>
<keyword evidence="2" id="KW-1185">Reference proteome</keyword>
<reference evidence="1 2" key="1">
    <citation type="journal article" date="2019" name="Nat. Ecol. Evol.">
        <title>Megaphylogeny resolves global patterns of mushroom evolution.</title>
        <authorList>
            <person name="Varga T."/>
            <person name="Krizsan K."/>
            <person name="Foldi C."/>
            <person name="Dima B."/>
            <person name="Sanchez-Garcia M."/>
            <person name="Sanchez-Ramirez S."/>
            <person name="Szollosi G.J."/>
            <person name="Szarkandi J.G."/>
            <person name="Papp V."/>
            <person name="Albert L."/>
            <person name="Andreopoulos W."/>
            <person name="Angelini C."/>
            <person name="Antonin V."/>
            <person name="Barry K.W."/>
            <person name="Bougher N.L."/>
            <person name="Buchanan P."/>
            <person name="Buyck B."/>
            <person name="Bense V."/>
            <person name="Catcheside P."/>
            <person name="Chovatia M."/>
            <person name="Cooper J."/>
            <person name="Damon W."/>
            <person name="Desjardin D."/>
            <person name="Finy P."/>
            <person name="Geml J."/>
            <person name="Haridas S."/>
            <person name="Hughes K."/>
            <person name="Justo A."/>
            <person name="Karasinski D."/>
            <person name="Kautmanova I."/>
            <person name="Kiss B."/>
            <person name="Kocsube S."/>
            <person name="Kotiranta H."/>
            <person name="LaButti K.M."/>
            <person name="Lechner B.E."/>
            <person name="Liimatainen K."/>
            <person name="Lipzen A."/>
            <person name="Lukacs Z."/>
            <person name="Mihaltcheva S."/>
            <person name="Morgado L.N."/>
            <person name="Niskanen T."/>
            <person name="Noordeloos M.E."/>
            <person name="Ohm R.A."/>
            <person name="Ortiz-Santana B."/>
            <person name="Ovrebo C."/>
            <person name="Racz N."/>
            <person name="Riley R."/>
            <person name="Savchenko A."/>
            <person name="Shiryaev A."/>
            <person name="Soop K."/>
            <person name="Spirin V."/>
            <person name="Szebenyi C."/>
            <person name="Tomsovsky M."/>
            <person name="Tulloss R.E."/>
            <person name="Uehling J."/>
            <person name="Grigoriev I.V."/>
            <person name="Vagvolgyi C."/>
            <person name="Papp T."/>
            <person name="Martin F.M."/>
            <person name="Miettinen O."/>
            <person name="Hibbett D.S."/>
            <person name="Nagy L.G."/>
        </authorList>
    </citation>
    <scope>NUCLEOTIDE SEQUENCE [LARGE SCALE GENOMIC DNA]</scope>
    <source>
        <strain evidence="1 2">NL-1719</strain>
    </source>
</reference>